<proteinExistence type="inferred from homology"/>
<dbReference type="PANTHER" id="PTHR17224">
    <property type="entry name" value="PEPTIDYL-TRNA HYDROLASE"/>
    <property type="match status" value="1"/>
</dbReference>
<comment type="function">
    <text evidence="7">Catalyzes the release of premature peptidyl moieties from peptidyl-tRNA molecules trapped in stalled 50S ribosomal subunits, and thus maintains levels of free tRNAs and 50S ribosomes.</text>
</comment>
<feature type="active site" description="Proton acceptor" evidence="7">
    <location>
        <position position="43"/>
    </location>
</feature>
<evidence type="ECO:0000256" key="1">
    <source>
        <dbReference type="ARBA" id="ARBA00013260"/>
    </source>
</evidence>
<accession>A0A7G1H0U9</accession>
<comment type="function">
    <text evidence="7">Hydrolyzes ribosome-free peptidyl-tRNAs (with 1 or more amino acids incorporated), which drop off the ribosome during protein synthesis, or as a result of ribosome stalling.</text>
</comment>
<evidence type="ECO:0000313" key="11">
    <source>
        <dbReference type="Proteomes" id="UP000516360"/>
    </source>
</evidence>
<dbReference type="AlphaFoldDB" id="A0A7G1H0U9"/>
<dbReference type="GO" id="GO:0000049">
    <property type="term" value="F:tRNA binding"/>
    <property type="evidence" value="ECO:0007669"/>
    <property type="project" value="UniProtKB-UniRule"/>
</dbReference>
<keyword evidence="2 7" id="KW-0820">tRNA-binding</keyword>
<dbReference type="GO" id="GO:0005737">
    <property type="term" value="C:cytoplasm"/>
    <property type="evidence" value="ECO:0007669"/>
    <property type="project" value="UniProtKB-SubCell"/>
</dbReference>
<dbReference type="CDD" id="cd00462">
    <property type="entry name" value="PTH"/>
    <property type="match status" value="1"/>
</dbReference>
<dbReference type="FunFam" id="3.40.50.1470:FF:000001">
    <property type="entry name" value="Peptidyl-tRNA hydrolase"/>
    <property type="match status" value="1"/>
</dbReference>
<comment type="subunit">
    <text evidence="7">Monomer.</text>
</comment>
<organism evidence="10 11">
    <name type="scientific">Dissulfurispira thermophila</name>
    <dbReference type="NCBI Taxonomy" id="2715679"/>
    <lineage>
        <taxon>Bacteria</taxon>
        <taxon>Pseudomonadati</taxon>
        <taxon>Nitrospirota</taxon>
        <taxon>Thermodesulfovibrionia</taxon>
        <taxon>Thermodesulfovibrionales</taxon>
        <taxon>Dissulfurispiraceae</taxon>
        <taxon>Dissulfurispira</taxon>
    </lineage>
</organism>
<evidence type="ECO:0000313" key="10">
    <source>
        <dbReference type="EMBL" id="BCB96374.1"/>
    </source>
</evidence>
<dbReference type="InterPro" id="IPR001328">
    <property type="entry name" value="Pept_tRNA_hydro"/>
</dbReference>
<evidence type="ECO:0000256" key="6">
    <source>
        <dbReference type="ARBA" id="ARBA00050038"/>
    </source>
</evidence>
<dbReference type="EMBL" id="AP022873">
    <property type="protein sequence ID" value="BCB96374.1"/>
    <property type="molecule type" value="Genomic_DNA"/>
</dbReference>
<dbReference type="InterPro" id="IPR018171">
    <property type="entry name" value="Pept_tRNA_hydro_CS"/>
</dbReference>
<dbReference type="InterPro" id="IPR036416">
    <property type="entry name" value="Pept_tRNA_hydro_sf"/>
</dbReference>
<dbReference type="EC" id="3.1.1.29" evidence="1 7"/>
<dbReference type="PANTHER" id="PTHR17224:SF1">
    <property type="entry name" value="PEPTIDYL-TRNA HYDROLASE"/>
    <property type="match status" value="1"/>
</dbReference>
<evidence type="ECO:0000256" key="8">
    <source>
        <dbReference type="RuleBase" id="RU000673"/>
    </source>
</evidence>
<gene>
    <name evidence="7 10" type="primary">pth</name>
    <name evidence="10" type="ORF">JZK55_12960</name>
</gene>
<feature type="site" description="Discriminates between blocked and unblocked aminoacyl-tRNA" evidence="7">
    <location>
        <position position="33"/>
    </location>
</feature>
<feature type="site" description="Stabilizes the basic form of H active site to accept a proton" evidence="7">
    <location>
        <position position="118"/>
    </location>
</feature>
<dbReference type="HAMAP" id="MF_00083">
    <property type="entry name" value="Pept_tRNA_hydro_bact"/>
    <property type="match status" value="1"/>
</dbReference>
<dbReference type="Gene3D" id="3.40.50.1470">
    <property type="entry name" value="Peptidyl-tRNA hydrolase"/>
    <property type="match status" value="1"/>
</dbReference>
<dbReference type="GO" id="GO:0004045">
    <property type="term" value="F:peptidyl-tRNA hydrolase activity"/>
    <property type="evidence" value="ECO:0007669"/>
    <property type="project" value="UniProtKB-UniRule"/>
</dbReference>
<keyword evidence="3 7" id="KW-0378">Hydrolase</keyword>
<reference evidence="10 11" key="1">
    <citation type="submission" date="2020-03" db="EMBL/GenBank/DDBJ databases">
        <title>Complete genome sequences of two sulfur-disproportionating bacterial strains T55J and Mzg5.</title>
        <authorList>
            <person name="Umezawa K."/>
            <person name="Kojima H."/>
            <person name="Kato Y."/>
            <person name="Fukui M."/>
        </authorList>
    </citation>
    <scope>NUCLEOTIDE SEQUENCE [LARGE SCALE GENOMIC DNA]</scope>
    <source>
        <strain evidence="10 11">T55J</strain>
    </source>
</reference>
<sequence length="223" mass="24859">MVLKYFCTALDKISKGGHKVSPSSMWVVVGLGNPGKKYFTTRHNIGFRVIDRLSEKYGIPLEEKDLYMIGKGVMEGINVILLKPLTFMNRSGLAVKKILKKANISADNLMNRLIVVHDDLDIDVGIIKIRRGGSSGGHRGIESIIQELGTKDFVRIKIGIGRDKTIPVEEYVLQGFKSYEKNLVEDVIILTSHAVTAVVTEGIDKAMNKYNRSQIKIDKTQSQ</sequence>
<evidence type="ECO:0000256" key="3">
    <source>
        <dbReference type="ARBA" id="ARBA00022801"/>
    </source>
</evidence>
<dbReference type="NCBIfam" id="TIGR00447">
    <property type="entry name" value="pth"/>
    <property type="match status" value="1"/>
</dbReference>
<dbReference type="KEGG" id="dtp:JZK55_12960"/>
<feature type="binding site" evidence="7">
    <location>
        <position position="87"/>
    </location>
    <ligand>
        <name>tRNA</name>
        <dbReference type="ChEBI" id="CHEBI:17843"/>
    </ligand>
</feature>
<evidence type="ECO:0000256" key="5">
    <source>
        <dbReference type="ARBA" id="ARBA00038063"/>
    </source>
</evidence>
<evidence type="ECO:0000256" key="2">
    <source>
        <dbReference type="ARBA" id="ARBA00022555"/>
    </source>
</evidence>
<dbReference type="GO" id="GO:0072344">
    <property type="term" value="P:rescue of stalled ribosome"/>
    <property type="evidence" value="ECO:0007669"/>
    <property type="project" value="UniProtKB-UniRule"/>
</dbReference>
<comment type="similarity">
    <text evidence="5 7 9">Belongs to the PTH family.</text>
</comment>
<keyword evidence="11" id="KW-1185">Reference proteome</keyword>
<dbReference type="RefSeq" id="WP_203471577.1">
    <property type="nucleotide sequence ID" value="NZ_AP022873.1"/>
</dbReference>
<comment type="caution">
    <text evidence="7">Lacks conserved residue(s) required for the propagation of feature annotation.</text>
</comment>
<name>A0A7G1H0U9_9BACT</name>
<feature type="binding site" evidence="7">
    <location>
        <position position="38"/>
    </location>
    <ligand>
        <name>tRNA</name>
        <dbReference type="ChEBI" id="CHEBI:17843"/>
    </ligand>
</feature>
<dbReference type="SUPFAM" id="SSF53178">
    <property type="entry name" value="Peptidyl-tRNA hydrolase-like"/>
    <property type="match status" value="1"/>
</dbReference>
<evidence type="ECO:0000256" key="9">
    <source>
        <dbReference type="RuleBase" id="RU004320"/>
    </source>
</evidence>
<evidence type="ECO:0000256" key="7">
    <source>
        <dbReference type="HAMAP-Rule" id="MF_00083"/>
    </source>
</evidence>
<dbReference type="GO" id="GO:0006515">
    <property type="term" value="P:protein quality control for misfolded or incompletely synthesized proteins"/>
    <property type="evidence" value="ECO:0007669"/>
    <property type="project" value="UniProtKB-UniRule"/>
</dbReference>
<comment type="subcellular location">
    <subcellularLocation>
        <location evidence="7">Cytoplasm</location>
    </subcellularLocation>
</comment>
<keyword evidence="7" id="KW-0963">Cytoplasm</keyword>
<feature type="binding site" evidence="7">
    <location>
        <position position="89"/>
    </location>
    <ligand>
        <name>tRNA</name>
        <dbReference type="ChEBI" id="CHEBI:17843"/>
    </ligand>
</feature>
<evidence type="ECO:0000256" key="4">
    <source>
        <dbReference type="ARBA" id="ARBA00022884"/>
    </source>
</evidence>
<comment type="catalytic activity">
    <reaction evidence="7 8">
        <text>an N-acyl-L-alpha-aminoacyl-tRNA + H2O = an N-acyl-L-amino acid + a tRNA + H(+)</text>
        <dbReference type="Rhea" id="RHEA:54448"/>
        <dbReference type="Rhea" id="RHEA-COMP:10123"/>
        <dbReference type="Rhea" id="RHEA-COMP:13883"/>
        <dbReference type="ChEBI" id="CHEBI:15377"/>
        <dbReference type="ChEBI" id="CHEBI:15378"/>
        <dbReference type="ChEBI" id="CHEBI:59874"/>
        <dbReference type="ChEBI" id="CHEBI:78442"/>
        <dbReference type="ChEBI" id="CHEBI:138191"/>
        <dbReference type="EC" id="3.1.1.29"/>
    </reaction>
</comment>
<dbReference type="Pfam" id="PF01195">
    <property type="entry name" value="Pept_tRNA_hydro"/>
    <property type="match status" value="1"/>
</dbReference>
<keyword evidence="4 7" id="KW-0694">RNA-binding</keyword>
<protein>
    <recommendedName>
        <fullName evidence="6 7">Peptidyl-tRNA hydrolase</fullName>
        <shortName evidence="7">Pth</shortName>
        <ecNumber evidence="1 7">3.1.1.29</ecNumber>
    </recommendedName>
</protein>
<dbReference type="PROSITE" id="PS01195">
    <property type="entry name" value="PEPT_TRNA_HYDROL_1"/>
    <property type="match status" value="1"/>
</dbReference>
<dbReference type="Proteomes" id="UP000516360">
    <property type="component" value="Chromosome"/>
</dbReference>